<dbReference type="Gene3D" id="3.40.50.720">
    <property type="entry name" value="NAD(P)-binding Rossmann-like Domain"/>
    <property type="match status" value="1"/>
</dbReference>
<dbReference type="InterPro" id="IPR051164">
    <property type="entry name" value="NmrA-like_oxidored"/>
</dbReference>
<dbReference type="Proteomes" id="UP000001861">
    <property type="component" value="Unassembled WGS sequence"/>
</dbReference>
<dbReference type="GO" id="GO:0005634">
    <property type="term" value="C:nucleus"/>
    <property type="evidence" value="ECO:0007669"/>
    <property type="project" value="TreeGrafter"/>
</dbReference>
<keyword evidence="5" id="KW-1185">Reference proteome</keyword>
<reference evidence="4 5" key="1">
    <citation type="journal article" date="2010" name="Proc. Natl. Acad. Sci. U.S.A.">
        <title>Insights into evolution of multicellular fungi from the assembled chromosomes of the mushroom Coprinopsis cinerea (Coprinus cinereus).</title>
        <authorList>
            <person name="Stajich J.E."/>
            <person name="Wilke S.K."/>
            <person name="Ahren D."/>
            <person name="Au C.H."/>
            <person name="Birren B.W."/>
            <person name="Borodovsky M."/>
            <person name="Burns C."/>
            <person name="Canback B."/>
            <person name="Casselton L.A."/>
            <person name="Cheng C.K."/>
            <person name="Deng J."/>
            <person name="Dietrich F.S."/>
            <person name="Fargo D.C."/>
            <person name="Farman M.L."/>
            <person name="Gathman A.C."/>
            <person name="Goldberg J."/>
            <person name="Guigo R."/>
            <person name="Hoegger P.J."/>
            <person name="Hooker J.B."/>
            <person name="Huggins A."/>
            <person name="James T.Y."/>
            <person name="Kamada T."/>
            <person name="Kilaru S."/>
            <person name="Kodira C."/>
            <person name="Kues U."/>
            <person name="Kupfer D."/>
            <person name="Kwan H.S."/>
            <person name="Lomsadze A."/>
            <person name="Li W."/>
            <person name="Lilly W.W."/>
            <person name="Ma L.J."/>
            <person name="Mackey A.J."/>
            <person name="Manning G."/>
            <person name="Martin F."/>
            <person name="Muraguchi H."/>
            <person name="Natvig D.O."/>
            <person name="Palmerini H."/>
            <person name="Ramesh M.A."/>
            <person name="Rehmeyer C.J."/>
            <person name="Roe B.A."/>
            <person name="Shenoy N."/>
            <person name="Stanke M."/>
            <person name="Ter-Hovhannisyan V."/>
            <person name="Tunlid A."/>
            <person name="Velagapudi R."/>
            <person name="Vision T.J."/>
            <person name="Zeng Q."/>
            <person name="Zolan M.E."/>
            <person name="Pukkila P.J."/>
        </authorList>
    </citation>
    <scope>NUCLEOTIDE SEQUENCE [LARGE SCALE GENOMIC DNA]</scope>
    <source>
        <strain evidence="5">Okayama-7 / 130 / ATCC MYA-4618 / FGSC 9003</strain>
    </source>
</reference>
<dbReference type="InParanoid" id="A8PGT2"/>
<dbReference type="Pfam" id="PF05368">
    <property type="entry name" value="NmrA"/>
    <property type="match status" value="1"/>
</dbReference>
<dbReference type="RefSeq" id="XP_001841274.1">
    <property type="nucleotide sequence ID" value="XM_001841222.1"/>
</dbReference>
<dbReference type="OMA" id="YVFANTN"/>
<dbReference type="SUPFAM" id="SSF51735">
    <property type="entry name" value="NAD(P)-binding Rossmann-fold domains"/>
    <property type="match status" value="1"/>
</dbReference>
<sequence>MLPEKKLILVVGATGAQGMHVCASLLAPSPDGTPSPFAVRALTRDPNNKRAKALAAMGAEIYQGSFYDMQAAKHFMDGCYGAFINTDTYTVGEEKEIWAAIKLYETARRTHTMRHWVFSNLDYGSKLGNYNPTYKSEHHDAKGIVNDWLKAQPSFTDDGMSWTSLTTSVYMEMLQYPLCGPLNIREDGTYVFASPIQDGHIPMIALSDLGWWARYVFEHRSETSGRELFVASDWVSWDYLVDTFQKVTGKRAIHRRLSLDQWFACLSGHERPVANEKNLGDGSTTIRESFTGFWSLWRDDVVKRDFDWIRSVHPGTLSLEDWMRRTGYNGIVGTTTLKNAEDGKGRIIRDMVVSSLL</sequence>
<dbReference type="KEGG" id="cci:CC1G_09966"/>
<dbReference type="InterPro" id="IPR008030">
    <property type="entry name" value="NmrA-like"/>
</dbReference>
<comment type="similarity">
    <text evidence="1">Belongs to the NmrA-type oxidoreductase family.</text>
</comment>
<dbReference type="CDD" id="cd05251">
    <property type="entry name" value="NmrA_like_SDR_a"/>
    <property type="match status" value="1"/>
</dbReference>
<proteinExistence type="inferred from homology"/>
<dbReference type="AlphaFoldDB" id="A8PGT2"/>
<dbReference type="PANTHER" id="PTHR42748">
    <property type="entry name" value="NITROGEN METABOLITE REPRESSION PROTEIN NMRA FAMILY MEMBER"/>
    <property type="match status" value="1"/>
</dbReference>
<dbReference type="InterPro" id="IPR036291">
    <property type="entry name" value="NAD(P)-bd_dom_sf"/>
</dbReference>
<gene>
    <name evidence="4" type="ORF">CC1G_09966</name>
</gene>
<organism evidence="4 5">
    <name type="scientific">Coprinopsis cinerea (strain Okayama-7 / 130 / ATCC MYA-4618 / FGSC 9003)</name>
    <name type="common">Inky cap fungus</name>
    <name type="synonym">Hormographiella aspergillata</name>
    <dbReference type="NCBI Taxonomy" id="240176"/>
    <lineage>
        <taxon>Eukaryota</taxon>
        <taxon>Fungi</taxon>
        <taxon>Dikarya</taxon>
        <taxon>Basidiomycota</taxon>
        <taxon>Agaricomycotina</taxon>
        <taxon>Agaricomycetes</taxon>
        <taxon>Agaricomycetidae</taxon>
        <taxon>Agaricales</taxon>
        <taxon>Agaricineae</taxon>
        <taxon>Psathyrellaceae</taxon>
        <taxon>Coprinopsis</taxon>
    </lineage>
</organism>
<evidence type="ECO:0000313" key="4">
    <source>
        <dbReference type="EMBL" id="EAU80569.1"/>
    </source>
</evidence>
<dbReference type="STRING" id="240176.A8PGT2"/>
<comment type="caution">
    <text evidence="4">The sequence shown here is derived from an EMBL/GenBank/DDBJ whole genome shotgun (WGS) entry which is preliminary data.</text>
</comment>
<keyword evidence="2" id="KW-0521">NADP</keyword>
<dbReference type="PANTHER" id="PTHR42748:SF14">
    <property type="entry name" value="SNOAL-LIKE DOMAIN-CONTAINING PROTEIN"/>
    <property type="match status" value="1"/>
</dbReference>
<feature type="domain" description="NmrA-like" evidence="3">
    <location>
        <begin position="4"/>
        <end position="258"/>
    </location>
</feature>
<dbReference type="EMBL" id="AACS02000005">
    <property type="protein sequence ID" value="EAU80569.1"/>
    <property type="molecule type" value="Genomic_DNA"/>
</dbReference>
<evidence type="ECO:0000256" key="1">
    <source>
        <dbReference type="ARBA" id="ARBA00006328"/>
    </source>
</evidence>
<dbReference type="OrthoDB" id="300709at2759"/>
<name>A8PGT2_COPC7</name>
<dbReference type="eggNOG" id="ENOG502SKBT">
    <property type="taxonomic scope" value="Eukaryota"/>
</dbReference>
<dbReference type="VEuPathDB" id="FungiDB:CC1G_09966"/>
<accession>A8PGT2</accession>
<protein>
    <submittedName>
        <fullName evidence="4">NmrA-family protein</fullName>
    </submittedName>
</protein>
<evidence type="ECO:0000313" key="5">
    <source>
        <dbReference type="Proteomes" id="UP000001861"/>
    </source>
</evidence>
<dbReference type="GeneID" id="6017952"/>
<dbReference type="Gene3D" id="3.90.25.10">
    <property type="entry name" value="UDP-galactose 4-epimerase, domain 1"/>
    <property type="match status" value="1"/>
</dbReference>
<evidence type="ECO:0000256" key="2">
    <source>
        <dbReference type="ARBA" id="ARBA00022857"/>
    </source>
</evidence>
<evidence type="ECO:0000259" key="3">
    <source>
        <dbReference type="Pfam" id="PF05368"/>
    </source>
</evidence>